<comment type="catalytic activity">
    <reaction evidence="8">
        <text>apo-[ACP] + CoA = holo-[ACP] + adenosine 3',5'-bisphosphate + H(+)</text>
        <dbReference type="Rhea" id="RHEA:12068"/>
        <dbReference type="Rhea" id="RHEA-COMP:9685"/>
        <dbReference type="Rhea" id="RHEA-COMP:9690"/>
        <dbReference type="ChEBI" id="CHEBI:15378"/>
        <dbReference type="ChEBI" id="CHEBI:29999"/>
        <dbReference type="ChEBI" id="CHEBI:57287"/>
        <dbReference type="ChEBI" id="CHEBI:58343"/>
        <dbReference type="ChEBI" id="CHEBI:64479"/>
        <dbReference type="EC" id="2.7.8.7"/>
    </reaction>
</comment>
<comment type="function">
    <text evidence="8">Transfers the 4'-phosphopantetheine moiety from coenzyme A to a Ser of acyl-carrier-protein.</text>
</comment>
<dbReference type="Gene3D" id="3.90.470.20">
    <property type="entry name" value="4'-phosphopantetheinyl transferase domain"/>
    <property type="match status" value="1"/>
</dbReference>
<keyword evidence="8" id="KW-0963">Cytoplasm</keyword>
<feature type="domain" description="4'-phosphopantetheinyl transferase" evidence="9">
    <location>
        <begin position="2"/>
        <end position="109"/>
    </location>
</feature>
<dbReference type="HAMAP" id="MF_00101">
    <property type="entry name" value="AcpS"/>
    <property type="match status" value="1"/>
</dbReference>
<evidence type="ECO:0000256" key="3">
    <source>
        <dbReference type="ARBA" id="ARBA00022723"/>
    </source>
</evidence>
<dbReference type="SUPFAM" id="SSF56214">
    <property type="entry name" value="4'-phosphopantetheinyl transferase"/>
    <property type="match status" value="1"/>
</dbReference>
<evidence type="ECO:0000313" key="10">
    <source>
        <dbReference type="EMBL" id="TCK60860.1"/>
    </source>
</evidence>
<comment type="caution">
    <text evidence="10">The sequence shown here is derived from an EMBL/GenBank/DDBJ whole genome shotgun (WGS) entry which is preliminary data.</text>
</comment>
<comment type="similarity">
    <text evidence="8">Belongs to the P-Pant transferase superfamily. AcpS family.</text>
</comment>
<evidence type="ECO:0000256" key="8">
    <source>
        <dbReference type="HAMAP-Rule" id="MF_00101"/>
    </source>
</evidence>
<comment type="cofactor">
    <cofactor evidence="8">
        <name>Mg(2+)</name>
        <dbReference type="ChEBI" id="CHEBI:18420"/>
    </cofactor>
</comment>
<evidence type="ECO:0000256" key="2">
    <source>
        <dbReference type="ARBA" id="ARBA00022679"/>
    </source>
</evidence>
<dbReference type="EMBL" id="SMGG01000004">
    <property type="protein sequence ID" value="TCK60860.1"/>
    <property type="molecule type" value="Genomic_DNA"/>
</dbReference>
<reference evidence="10 11" key="1">
    <citation type="submission" date="2019-03" db="EMBL/GenBank/DDBJ databases">
        <title>Genomic Encyclopedia of Type Strains, Phase IV (KMG-IV): sequencing the most valuable type-strain genomes for metagenomic binning, comparative biology and taxonomic classification.</title>
        <authorList>
            <person name="Goeker M."/>
        </authorList>
    </citation>
    <scope>NUCLEOTIDE SEQUENCE [LARGE SCALE GENOMIC DNA]</scope>
    <source>
        <strain evidence="10 11">DSM 24984</strain>
    </source>
</reference>
<dbReference type="InterPro" id="IPR004568">
    <property type="entry name" value="Ppantetheine-prot_Trfase_dom"/>
</dbReference>
<dbReference type="InterPro" id="IPR002582">
    <property type="entry name" value="ACPS"/>
</dbReference>
<evidence type="ECO:0000313" key="11">
    <source>
        <dbReference type="Proteomes" id="UP000294614"/>
    </source>
</evidence>
<name>A0A4R1K9Z9_9BACT</name>
<dbReference type="AlphaFoldDB" id="A0A4R1K9Z9"/>
<dbReference type="EC" id="2.7.8.7" evidence="8"/>
<dbReference type="GO" id="GO:0000287">
    <property type="term" value="F:magnesium ion binding"/>
    <property type="evidence" value="ECO:0007669"/>
    <property type="project" value="UniProtKB-UniRule"/>
</dbReference>
<dbReference type="InterPro" id="IPR008278">
    <property type="entry name" value="4-PPantetheinyl_Trfase_dom"/>
</dbReference>
<gene>
    <name evidence="8" type="primary">acpS</name>
    <name evidence="10" type="ORF">C8D98_1739</name>
</gene>
<feature type="binding site" evidence="8">
    <location>
        <position position="5"/>
    </location>
    <ligand>
        <name>Mg(2+)</name>
        <dbReference type="ChEBI" id="CHEBI:18420"/>
    </ligand>
</feature>
<dbReference type="Pfam" id="PF01648">
    <property type="entry name" value="ACPS"/>
    <property type="match status" value="1"/>
</dbReference>
<dbReference type="NCBIfam" id="TIGR00516">
    <property type="entry name" value="acpS"/>
    <property type="match status" value="1"/>
</dbReference>
<dbReference type="Proteomes" id="UP000294614">
    <property type="component" value="Unassembled WGS sequence"/>
</dbReference>
<proteinExistence type="inferred from homology"/>
<protein>
    <recommendedName>
        <fullName evidence="8">Holo-[acyl-carrier-protein] synthase</fullName>
        <shortName evidence="8">Holo-ACP synthase</shortName>
        <ecNumber evidence="8">2.7.8.7</ecNumber>
    </recommendedName>
    <alternativeName>
        <fullName evidence="8">4'-phosphopantetheinyl transferase AcpS</fullName>
    </alternativeName>
</protein>
<sequence length="114" mass="12911">MLGCDIVETGRLKDSYERYGKKFLDRILSEREQELFEKKGSKLQFLAGRFAAKESIAKSFKTGIGGDYSFTDIEILNEESGAPLVYIKGVLRSDIEVSISHDRHYAMAVSLIKR</sequence>
<dbReference type="NCBIfam" id="TIGR00556">
    <property type="entry name" value="pantethn_trn"/>
    <property type="match status" value="1"/>
</dbReference>
<evidence type="ECO:0000259" key="9">
    <source>
        <dbReference type="Pfam" id="PF01648"/>
    </source>
</evidence>
<comment type="subcellular location">
    <subcellularLocation>
        <location evidence="8">Cytoplasm</location>
    </subcellularLocation>
</comment>
<dbReference type="OrthoDB" id="517356at2"/>
<feature type="binding site" evidence="8">
    <location>
        <position position="54"/>
    </location>
    <ligand>
        <name>Mg(2+)</name>
        <dbReference type="ChEBI" id="CHEBI:18420"/>
    </ligand>
</feature>
<dbReference type="GO" id="GO:0005737">
    <property type="term" value="C:cytoplasm"/>
    <property type="evidence" value="ECO:0007669"/>
    <property type="project" value="UniProtKB-SubCell"/>
</dbReference>
<dbReference type="GO" id="GO:0008897">
    <property type="term" value="F:holo-[acyl-carrier-protein] synthase activity"/>
    <property type="evidence" value="ECO:0007669"/>
    <property type="project" value="UniProtKB-UniRule"/>
</dbReference>
<keyword evidence="4 8" id="KW-0276">Fatty acid metabolism</keyword>
<accession>A0A4R1K9Z9</accession>
<evidence type="ECO:0000256" key="5">
    <source>
        <dbReference type="ARBA" id="ARBA00022842"/>
    </source>
</evidence>
<evidence type="ECO:0000256" key="1">
    <source>
        <dbReference type="ARBA" id="ARBA00022516"/>
    </source>
</evidence>
<evidence type="ECO:0000256" key="4">
    <source>
        <dbReference type="ARBA" id="ARBA00022832"/>
    </source>
</evidence>
<dbReference type="GO" id="GO:0006633">
    <property type="term" value="P:fatty acid biosynthetic process"/>
    <property type="evidence" value="ECO:0007669"/>
    <property type="project" value="UniProtKB-UniRule"/>
</dbReference>
<keyword evidence="1 8" id="KW-0444">Lipid biosynthesis</keyword>
<organism evidence="10 11">
    <name type="scientific">Seleniivibrio woodruffii</name>
    <dbReference type="NCBI Taxonomy" id="1078050"/>
    <lineage>
        <taxon>Bacteria</taxon>
        <taxon>Pseudomonadati</taxon>
        <taxon>Deferribacterota</taxon>
        <taxon>Deferribacteres</taxon>
        <taxon>Deferribacterales</taxon>
        <taxon>Geovibrionaceae</taxon>
        <taxon>Seleniivibrio</taxon>
    </lineage>
</organism>
<keyword evidence="11" id="KW-1185">Reference proteome</keyword>
<keyword evidence="6 8" id="KW-0443">Lipid metabolism</keyword>
<dbReference type="InterPro" id="IPR037143">
    <property type="entry name" value="4-PPantetheinyl_Trfase_dom_sf"/>
</dbReference>
<evidence type="ECO:0000256" key="6">
    <source>
        <dbReference type="ARBA" id="ARBA00023098"/>
    </source>
</evidence>
<dbReference type="RefSeq" id="WP_132873723.1">
    <property type="nucleotide sequence ID" value="NZ_JAJUHT010000001.1"/>
</dbReference>
<keyword evidence="5 8" id="KW-0460">Magnesium</keyword>
<keyword evidence="3 8" id="KW-0479">Metal-binding</keyword>
<keyword evidence="7 8" id="KW-0275">Fatty acid biosynthesis</keyword>
<evidence type="ECO:0000256" key="7">
    <source>
        <dbReference type="ARBA" id="ARBA00023160"/>
    </source>
</evidence>
<keyword evidence="2 8" id="KW-0808">Transferase</keyword>